<dbReference type="RefSeq" id="WP_029400649.1">
    <property type="nucleotide sequence ID" value="NZ_AP027520.1"/>
</dbReference>
<dbReference type="EMBL" id="RNLZ01000015">
    <property type="protein sequence ID" value="MGE13962.1"/>
    <property type="molecule type" value="Genomic_DNA"/>
</dbReference>
<evidence type="ECO:0000313" key="16">
    <source>
        <dbReference type="Proteomes" id="UP000534496"/>
    </source>
</evidence>
<dbReference type="EMBL" id="AASEBA010000020">
    <property type="protein sequence ID" value="EFC9750032.1"/>
    <property type="molecule type" value="Genomic_DNA"/>
</dbReference>
<reference evidence="9" key="7">
    <citation type="submission" date="2021-02" db="EMBL/GenBank/DDBJ databases">
        <title>Co-localization of colistin and carbapenem -resistance genes on a novel transferable IncHI2 plasmid in Escherichia coli from chicken-origin.</title>
        <authorList>
            <person name="Hoffmann M."/>
            <person name="Balkey M."/>
            <person name="Ronco T."/>
            <person name="Hendriksen R.S."/>
        </authorList>
    </citation>
    <scope>NUCLEOTIDE SEQUENCE</scope>
    <source>
        <strain evidence="9">CFSAN083829</strain>
    </source>
</reference>
<dbReference type="Proteomes" id="UP000534496">
    <property type="component" value="Unassembled WGS sequence"/>
</dbReference>
<evidence type="ECO:0000313" key="13">
    <source>
        <dbReference type="Proteomes" id="UP000254817"/>
    </source>
</evidence>
<proteinExistence type="predicted"/>
<protein>
    <submittedName>
        <fullName evidence="8">Uncharacterized protein</fullName>
    </submittedName>
</protein>
<reference evidence="4 16" key="5">
    <citation type="submission" date="2019-12" db="EMBL/GenBank/DDBJ databases">
        <authorList>
            <consortium name="NARMS: The National Antimicrobial Resistance Monitoring System"/>
        </authorList>
    </citation>
    <scope>NUCLEOTIDE SEQUENCE [LARGE SCALE GENOMIC DNA]</scope>
    <source>
        <strain evidence="6 14">CVM N17EC0060</strain>
        <strain evidence="3 15">CVM N18EC122</strain>
        <strain evidence="4 16">CVM N19EC0189</strain>
    </source>
</reference>
<evidence type="ECO:0000313" key="10">
    <source>
        <dbReference type="EMBL" id="STG54661.1"/>
    </source>
</evidence>
<reference evidence="5" key="2">
    <citation type="journal article" date="2018" name="Genome Biol.">
        <title>SKESA: strategic k-mer extension for scrupulous assemblies.</title>
        <authorList>
            <person name="Souvorov A."/>
            <person name="Agarwala R."/>
            <person name="Lipman D.J."/>
        </authorList>
    </citation>
    <scope>NUCLEOTIDE SEQUENCE [LARGE SCALE GENOMIC DNA]</scope>
    <source>
        <strain evidence="5">AMC_487</strain>
    </source>
</reference>
<reference evidence="2" key="8">
    <citation type="submission" date="2023-10" db="EMBL/GenBank/DDBJ databases">
        <authorList>
            <person name="Leclercq S."/>
        </authorList>
    </citation>
    <scope>NUCLEOTIDE SEQUENCE</scope>
    <source>
        <strain evidence="2">F848</strain>
    </source>
</reference>
<dbReference type="EMBL" id="AASVQO010000008">
    <property type="protein sequence ID" value="EFH3674062.1"/>
    <property type="molecule type" value="Genomic_DNA"/>
</dbReference>
<evidence type="ECO:0000313" key="12">
    <source>
        <dbReference type="Proteomes" id="UP000236598"/>
    </source>
</evidence>
<evidence type="ECO:0000313" key="7">
    <source>
        <dbReference type="EMBL" id="OJR52568.1"/>
    </source>
</evidence>
<reference evidence="10 13" key="4">
    <citation type="submission" date="2018-06" db="EMBL/GenBank/DDBJ databases">
        <authorList>
            <consortium name="Pathogen Informatics"/>
            <person name="Doyle S."/>
        </authorList>
    </citation>
    <scope>NUCLEOTIDE SEQUENCE [LARGE SCALE GENOMIC DNA]</scope>
    <source>
        <strain evidence="10 13">NCTC11112</strain>
    </source>
</reference>
<dbReference type="AlphaFoldDB" id="A0A0D8VX38"/>
<dbReference type="EMBL" id="DABERK010000010">
    <property type="protein sequence ID" value="HAI5332135.1"/>
    <property type="molecule type" value="Genomic_DNA"/>
</dbReference>
<evidence type="ECO:0000313" key="6">
    <source>
        <dbReference type="EMBL" id="MGE13962.1"/>
    </source>
</evidence>
<reference evidence="8 12" key="3">
    <citation type="submission" date="2018-01" db="EMBL/GenBank/DDBJ databases">
        <title>Draft Genomic Sequencing Of Potential Extraintestinal Pathogenic Escherichia coli B8S18 Isolated From Retail Chicken Skin.</title>
        <authorList>
            <person name="Xu A."/>
            <person name="Tilman S."/>
            <person name="Wisser-Parker K."/>
            <person name="Sheen S."/>
            <person name="Sommers C."/>
        </authorList>
    </citation>
    <scope>NUCLEOTIDE SEQUENCE [LARGE SCALE GENOMIC DNA]</scope>
    <source>
        <strain evidence="8 12">B8S18Com</strain>
    </source>
</reference>
<dbReference type="Proteomes" id="UP000272336">
    <property type="component" value="Unassembled WGS sequence"/>
</dbReference>
<evidence type="ECO:0000256" key="1">
    <source>
        <dbReference type="SAM" id="Phobius"/>
    </source>
</evidence>
<evidence type="ECO:0000313" key="14">
    <source>
        <dbReference type="Proteomes" id="UP000272336"/>
    </source>
</evidence>
<dbReference type="Proteomes" id="UP000184277">
    <property type="component" value="Unassembled WGS sequence"/>
</dbReference>
<evidence type="ECO:0000313" key="2">
    <source>
        <dbReference type="EMBL" id="CAK1209865.1"/>
    </source>
</evidence>
<evidence type="ECO:0000313" key="15">
    <source>
        <dbReference type="Proteomes" id="UP000532204"/>
    </source>
</evidence>
<organism evidence="8 12">
    <name type="scientific">Escherichia coli</name>
    <dbReference type="NCBI Taxonomy" id="562"/>
    <lineage>
        <taxon>Bacteria</taxon>
        <taxon>Pseudomonadati</taxon>
        <taxon>Pseudomonadota</taxon>
        <taxon>Gammaproteobacteria</taxon>
        <taxon>Enterobacterales</taxon>
        <taxon>Enterobacteriaceae</taxon>
        <taxon>Escherichia</taxon>
    </lineage>
</organism>
<evidence type="ECO:0000313" key="8">
    <source>
        <dbReference type="EMBL" id="PNY64922.1"/>
    </source>
</evidence>
<dbReference type="Proteomes" id="UP000254817">
    <property type="component" value="Unassembled WGS sequence"/>
</dbReference>
<accession>A0A0D8VX38</accession>
<dbReference type="EMBL" id="UGAW01000001">
    <property type="protein sequence ID" value="STG54661.1"/>
    <property type="molecule type" value="Genomic_DNA"/>
</dbReference>
<reference evidence="7 11" key="1">
    <citation type="submission" date="2016-10" db="EMBL/GenBank/DDBJ databases">
        <title>Comprehensive resistome analysis reveals the prevalence of NDM and MCR-1 in Chinese poultry production.</title>
        <authorList>
            <person name="Wang Y."/>
            <person name="Zhang R."/>
            <person name="Li J."/>
            <person name="Wu Z."/>
            <person name="Wenjuan Y."/>
            <person name="Schwarz S."/>
            <person name="Tyrrell J."/>
            <person name="Zheng Y."/>
            <person name="Wang S."/>
            <person name="Shen Z."/>
            <person name="Liu Z."/>
            <person name="Lei L."/>
            <person name="Li M."/>
            <person name="Zhang Q."/>
            <person name="Wu C."/>
            <person name="Zhang Q."/>
            <person name="Wu Y."/>
            <person name="Walsh T."/>
            <person name="Shen J."/>
        </authorList>
    </citation>
    <scope>NUCLEOTIDE SEQUENCE [LARGE SCALE GENOMIC DNA]</scope>
    <source>
        <strain evidence="7 11">570</strain>
    </source>
</reference>
<name>A0A0D8VX38_ECOLX</name>
<evidence type="ECO:0000313" key="11">
    <source>
        <dbReference type="Proteomes" id="UP000184277"/>
    </source>
</evidence>
<evidence type="ECO:0000313" key="3">
    <source>
        <dbReference type="EMBL" id="EFC9750032.1"/>
    </source>
</evidence>
<sequence length="90" mass="9983">MRMDERYSNAAYGSAGLVAFFASLSLQDWGFIIGVAFSIILGVLTYRLNKREQEKRTRILLEILERTNAGNVPATAHAVAEIAKKAPKEI</sequence>
<keyword evidence="1" id="KW-0812">Transmembrane</keyword>
<evidence type="ECO:0000313" key="5">
    <source>
        <dbReference type="EMBL" id="HAI5332135.1"/>
    </source>
</evidence>
<dbReference type="EMBL" id="CP070393">
    <property type="protein sequence ID" value="QRZ99586.1"/>
    <property type="molecule type" value="Genomic_DNA"/>
</dbReference>
<dbReference type="Proteomes" id="UP000532204">
    <property type="component" value="Unassembled WGS sequence"/>
</dbReference>
<dbReference type="Proteomes" id="UP000236598">
    <property type="component" value="Unassembled WGS sequence"/>
</dbReference>
<evidence type="ECO:0000313" key="4">
    <source>
        <dbReference type="EMBL" id="EFH3674062.1"/>
    </source>
</evidence>
<evidence type="ECO:0000313" key="9">
    <source>
        <dbReference type="EMBL" id="QRZ99586.1"/>
    </source>
</evidence>
<dbReference type="Proteomes" id="UP000663166">
    <property type="component" value="Chromosome"/>
</dbReference>
<gene>
    <name evidence="7" type="ORF">BK383_21795</name>
    <name evidence="8" type="ORF">C2M16_26420</name>
    <name evidence="6" type="ORF">D9D43_10250</name>
    <name evidence="3" type="ORF">E6D34_12220</name>
    <name evidence="4" type="ORF">F9461_12680</name>
    <name evidence="2" type="ORF">FGAF848_19200</name>
    <name evidence="5" type="ORF">HJQ60_002110</name>
    <name evidence="9" type="ORF">JNP96_11890</name>
    <name evidence="10" type="ORF">NCTC11112_05256</name>
</gene>
<dbReference type="Proteomes" id="UP001190091">
    <property type="component" value="Unassembled WGS sequence"/>
</dbReference>
<keyword evidence="1" id="KW-1133">Transmembrane helix</keyword>
<feature type="transmembrane region" description="Helical" evidence="1">
    <location>
        <begin position="7"/>
        <end position="24"/>
    </location>
</feature>
<dbReference type="EMBL" id="PPHQ01000041">
    <property type="protein sequence ID" value="PNY64922.1"/>
    <property type="molecule type" value="Genomic_DNA"/>
</dbReference>
<dbReference type="Proteomes" id="UP000845800">
    <property type="component" value="Unassembled WGS sequence"/>
</dbReference>
<keyword evidence="1" id="KW-0472">Membrane</keyword>
<reference evidence="5" key="6">
    <citation type="submission" date="2020-03" db="EMBL/GenBank/DDBJ databases">
        <authorList>
            <consortium name="NCBI Pathogen Detection Project"/>
        </authorList>
    </citation>
    <scope>NUCLEOTIDE SEQUENCE</scope>
    <source>
        <strain evidence="5">AMC_487</strain>
    </source>
</reference>
<dbReference type="EMBL" id="CAUZHL010000002">
    <property type="protein sequence ID" value="CAK1209865.1"/>
    <property type="molecule type" value="Genomic_DNA"/>
</dbReference>
<dbReference type="EMBL" id="MOKI01000046">
    <property type="protein sequence ID" value="OJR52568.1"/>
    <property type="molecule type" value="Genomic_DNA"/>
</dbReference>
<feature type="transmembrane region" description="Helical" evidence="1">
    <location>
        <begin position="30"/>
        <end position="48"/>
    </location>
</feature>